<keyword evidence="2" id="KW-1185">Reference proteome</keyword>
<dbReference type="AlphaFoldDB" id="A0A0J1HJB6"/>
<dbReference type="STRING" id="320778.ABT57_02330"/>
<dbReference type="InterPro" id="IPR008617">
    <property type="entry name" value="Uncharacterised_YcgJ"/>
</dbReference>
<reference evidence="1 2" key="1">
    <citation type="submission" date="2015-05" db="EMBL/GenBank/DDBJ databases">
        <title>Photobacterium galathea sp. nov.</title>
        <authorList>
            <person name="Machado H."/>
            <person name="Gram L."/>
        </authorList>
    </citation>
    <scope>NUCLEOTIDE SEQUENCE [LARGE SCALE GENOMIC DNA]</scope>
    <source>
        <strain evidence="1 2">DSM 22954</strain>
    </source>
</reference>
<evidence type="ECO:0000313" key="1">
    <source>
        <dbReference type="EMBL" id="KLV11675.1"/>
    </source>
</evidence>
<gene>
    <name evidence="1" type="ORF">ABT57_02330</name>
</gene>
<dbReference type="Pfam" id="PF05666">
    <property type="entry name" value="YcgJ"/>
    <property type="match status" value="1"/>
</dbReference>
<proteinExistence type="predicted"/>
<accession>A0A0J1HJB6</accession>
<comment type="caution">
    <text evidence="1">The sequence shown here is derived from an EMBL/GenBank/DDBJ whole genome shotgun (WGS) entry which is preliminary data.</text>
</comment>
<evidence type="ECO:0008006" key="3">
    <source>
        <dbReference type="Google" id="ProtNLM"/>
    </source>
</evidence>
<sequence>MALFVGFGWVQATPELGGSVYSPDKGVICDKVSGFCVDQYGISMGFTKEFLGQDAETKLMEKINQAGTEKFDAARYTFSNSVYCDSEQRTCFEDYDSDNLASDYIQILFPE</sequence>
<protein>
    <recommendedName>
        <fullName evidence="3">Fels-1 prophage-like protein</fullName>
    </recommendedName>
</protein>
<dbReference type="EMBL" id="LDOU01000002">
    <property type="protein sequence ID" value="KLV11675.1"/>
    <property type="molecule type" value="Genomic_DNA"/>
</dbReference>
<name>A0A0J1HJB6_9GAMM</name>
<organism evidence="1 2">
    <name type="scientific">Photobacterium ganghwense</name>
    <dbReference type="NCBI Taxonomy" id="320778"/>
    <lineage>
        <taxon>Bacteria</taxon>
        <taxon>Pseudomonadati</taxon>
        <taxon>Pseudomonadota</taxon>
        <taxon>Gammaproteobacteria</taxon>
        <taxon>Vibrionales</taxon>
        <taxon>Vibrionaceae</taxon>
        <taxon>Photobacterium</taxon>
    </lineage>
</organism>
<dbReference type="PATRIC" id="fig|320778.3.peg.494"/>
<evidence type="ECO:0000313" key="2">
    <source>
        <dbReference type="Proteomes" id="UP000035909"/>
    </source>
</evidence>
<dbReference type="Proteomes" id="UP000035909">
    <property type="component" value="Unassembled WGS sequence"/>
</dbReference>